<feature type="region of interest" description="Disordered" evidence="2">
    <location>
        <begin position="332"/>
        <end position="416"/>
    </location>
</feature>
<organism evidence="3 4">
    <name type="scientific">Euplotes crassus</name>
    <dbReference type="NCBI Taxonomy" id="5936"/>
    <lineage>
        <taxon>Eukaryota</taxon>
        <taxon>Sar</taxon>
        <taxon>Alveolata</taxon>
        <taxon>Ciliophora</taxon>
        <taxon>Intramacronucleata</taxon>
        <taxon>Spirotrichea</taxon>
        <taxon>Hypotrichia</taxon>
        <taxon>Euplotida</taxon>
        <taxon>Euplotidae</taxon>
        <taxon>Moneuplotes</taxon>
    </lineage>
</organism>
<feature type="compositionally biased region" description="Polar residues" evidence="2">
    <location>
        <begin position="332"/>
        <end position="341"/>
    </location>
</feature>
<reference evidence="3" key="1">
    <citation type="submission" date="2023-07" db="EMBL/GenBank/DDBJ databases">
        <authorList>
            <consortium name="AG Swart"/>
            <person name="Singh M."/>
            <person name="Singh A."/>
            <person name="Seah K."/>
            <person name="Emmerich C."/>
        </authorList>
    </citation>
    <scope>NUCLEOTIDE SEQUENCE</scope>
    <source>
        <strain evidence="3">DP1</strain>
    </source>
</reference>
<keyword evidence="4" id="KW-1185">Reference proteome</keyword>
<evidence type="ECO:0000256" key="2">
    <source>
        <dbReference type="SAM" id="MobiDB-lite"/>
    </source>
</evidence>
<name>A0AAD1X650_EUPCR</name>
<feature type="region of interest" description="Disordered" evidence="2">
    <location>
        <begin position="600"/>
        <end position="653"/>
    </location>
</feature>
<keyword evidence="1" id="KW-0175">Coiled coil</keyword>
<evidence type="ECO:0000313" key="4">
    <source>
        <dbReference type="Proteomes" id="UP001295684"/>
    </source>
</evidence>
<feature type="coiled-coil region" evidence="1">
    <location>
        <begin position="161"/>
        <end position="188"/>
    </location>
</feature>
<feature type="compositionally biased region" description="Basic and acidic residues" evidence="2">
    <location>
        <begin position="600"/>
        <end position="613"/>
    </location>
</feature>
<feature type="compositionally biased region" description="Basic and acidic residues" evidence="2">
    <location>
        <begin position="393"/>
        <end position="404"/>
    </location>
</feature>
<proteinExistence type="predicted"/>
<sequence length="653" mass="75667">MKNNRRNKDSKYKKISPLKGDLIEKMIRRKNLKKQGEKHMAQHLVYQQERPPSEIGYINAASGKINADSKRCSSVLLNKKPRINNQWNKNGNNLPLLSDENEQSNTRRYFQSTGIMNRSMKSEYASSSMPGFRTPSTVDSRKVFHTKIPINYAKNVGKGLVTKLKKEINQLMQKKYELLNDIKDIEGEKPLRKNFRSERPLVSSTKSQFGAEGGILKFNNRIKINYRGSDSNIFVTPSPVDLTTKGRHKRSADSESQKASLYKIYNDKQKVDMSYYFQPQSKNSSRKKKGGYRNKLKLSRRKIKAALSDMAINPMEVDEEPSLDEITKINIQSGEDIQENTQIDDHNEDSKESLKESKLNNTTEKEDTEIDKSENPEEIPIQPPSKFQQAQETEPREETKKTPEKAQSNNKPRHFPVRHTSANKILTAKINYFKNDDLKISLQGSDPVHPQVLCKSEWDKHEMDNEKGVEYYKSRYKYLLKKNKDLRRKNNEMKKIVKIKKQDNPVIKMLKEKLEVKDGVIRRQQEEIDYLKAEMVRNSDQMKSELFISQRRVQNLEKKIIKAQSRVIGNKKGILSNSDVSSEYFMDQENVSEISLVVGKTEEKKDKTPKTAKIEAQTPPMIKRNSSSKRKTPIKKTKRKSKSRLFISKSKKV</sequence>
<dbReference type="AlphaFoldDB" id="A0AAD1X650"/>
<feature type="compositionally biased region" description="Basic residues" evidence="2">
    <location>
        <begin position="626"/>
        <end position="653"/>
    </location>
</feature>
<accession>A0AAD1X650</accession>
<dbReference type="EMBL" id="CAMPGE010001442">
    <property type="protein sequence ID" value="CAI2360227.1"/>
    <property type="molecule type" value="Genomic_DNA"/>
</dbReference>
<dbReference type="Proteomes" id="UP001295684">
    <property type="component" value="Unassembled WGS sequence"/>
</dbReference>
<gene>
    <name evidence="3" type="ORF">ECRASSUSDP1_LOCUS1526</name>
</gene>
<comment type="caution">
    <text evidence="3">The sequence shown here is derived from an EMBL/GenBank/DDBJ whole genome shotgun (WGS) entry which is preliminary data.</text>
</comment>
<protein>
    <submittedName>
        <fullName evidence="3">Uncharacterized protein</fullName>
    </submittedName>
</protein>
<evidence type="ECO:0000256" key="1">
    <source>
        <dbReference type="SAM" id="Coils"/>
    </source>
</evidence>
<evidence type="ECO:0000313" key="3">
    <source>
        <dbReference type="EMBL" id="CAI2360227.1"/>
    </source>
</evidence>
<feature type="compositionally biased region" description="Basic and acidic residues" evidence="2">
    <location>
        <begin position="343"/>
        <end position="358"/>
    </location>
</feature>